<evidence type="ECO:0000313" key="4">
    <source>
        <dbReference type="EMBL" id="CAH0104033.1"/>
    </source>
</evidence>
<keyword evidence="5" id="KW-1185">Reference proteome</keyword>
<dbReference type="InterPro" id="IPR002048">
    <property type="entry name" value="EF_hand_dom"/>
</dbReference>
<feature type="domain" description="EF-hand" evidence="3">
    <location>
        <begin position="210"/>
        <end position="245"/>
    </location>
</feature>
<evidence type="ECO:0000256" key="1">
    <source>
        <dbReference type="ARBA" id="ARBA00022723"/>
    </source>
</evidence>
<feature type="domain" description="EF-hand" evidence="3">
    <location>
        <begin position="136"/>
        <end position="171"/>
    </location>
</feature>
<dbReference type="CDD" id="cd00051">
    <property type="entry name" value="EFh"/>
    <property type="match status" value="1"/>
</dbReference>
<dbReference type="FunFam" id="1.10.238.10:FF:000258">
    <property type="entry name" value="NADPH oxidase, isoform B"/>
    <property type="match status" value="1"/>
</dbReference>
<evidence type="ECO:0000259" key="3">
    <source>
        <dbReference type="PROSITE" id="PS50222"/>
    </source>
</evidence>
<organism evidence="4 5">
    <name type="scientific">Daphnia galeata</name>
    <dbReference type="NCBI Taxonomy" id="27404"/>
    <lineage>
        <taxon>Eukaryota</taxon>
        <taxon>Metazoa</taxon>
        <taxon>Ecdysozoa</taxon>
        <taxon>Arthropoda</taxon>
        <taxon>Crustacea</taxon>
        <taxon>Branchiopoda</taxon>
        <taxon>Diplostraca</taxon>
        <taxon>Cladocera</taxon>
        <taxon>Anomopoda</taxon>
        <taxon>Daphniidae</taxon>
        <taxon>Daphnia</taxon>
    </lineage>
</organism>
<comment type="caution">
    <text evidence="4">The sequence shown here is derived from an EMBL/GenBank/DDBJ whole genome shotgun (WGS) entry which is preliminary data.</text>
</comment>
<dbReference type="SUPFAM" id="SSF47473">
    <property type="entry name" value="EF-hand"/>
    <property type="match status" value="2"/>
</dbReference>
<proteinExistence type="predicted"/>
<dbReference type="Gene3D" id="1.10.238.10">
    <property type="entry name" value="EF-hand"/>
    <property type="match status" value="2"/>
</dbReference>
<reference evidence="4" key="1">
    <citation type="submission" date="2021-11" db="EMBL/GenBank/DDBJ databases">
        <authorList>
            <person name="Schell T."/>
        </authorList>
    </citation>
    <scope>NUCLEOTIDE SEQUENCE</scope>
    <source>
        <strain evidence="4">M5</strain>
    </source>
</reference>
<protein>
    <recommendedName>
        <fullName evidence="3">EF-hand domain-containing protein</fullName>
    </recommendedName>
</protein>
<name>A0A8J2WJ75_9CRUS</name>
<sequence length="344" mass="39565">MAEVATIATGVDFAKEKEIEESGQQMRKVDWLVKTQQRQQALTGLQSLCKQRIEENTGNFSEDSFCRLFSQQNVLHLLFRLFDHQSRGLLTHSDFIEGLKAKKRQKNEFVDLLDTLWYVFVKEADIDFDSFCRIFKSKGVLNKLFVLIDADKSGQVSIDQVMAFITECTLEREIVRKLDPGRAEKLFRSIVKDETKEMSFEDFKKLIPSKNKFFAERIFRIFNKDGSKSLSMAEFLEGLEQFCSQSDEDKVRCLFQIYDENGDGLIKLSELKAVLKACIEENGMKFSEKQLEELAEALYEDARGSSDSTSHPNSLIENGLTYEDLKAQMSKHPGLLENLSIRHV</sequence>
<gene>
    <name evidence="4" type="ORF">DGAL_LOCUS6745</name>
</gene>
<dbReference type="Proteomes" id="UP000789390">
    <property type="component" value="Unassembled WGS sequence"/>
</dbReference>
<evidence type="ECO:0000313" key="5">
    <source>
        <dbReference type="Proteomes" id="UP000789390"/>
    </source>
</evidence>
<dbReference type="GO" id="GO:0005509">
    <property type="term" value="F:calcium ion binding"/>
    <property type="evidence" value="ECO:0007669"/>
    <property type="project" value="InterPro"/>
</dbReference>
<dbReference type="PROSITE" id="PS50222">
    <property type="entry name" value="EF_HAND_2"/>
    <property type="match status" value="3"/>
</dbReference>
<dbReference type="EMBL" id="CAKKLH010000124">
    <property type="protein sequence ID" value="CAH0104033.1"/>
    <property type="molecule type" value="Genomic_DNA"/>
</dbReference>
<feature type="domain" description="EF-hand" evidence="3">
    <location>
        <begin position="246"/>
        <end position="281"/>
    </location>
</feature>
<evidence type="ECO:0000256" key="2">
    <source>
        <dbReference type="ARBA" id="ARBA00022737"/>
    </source>
</evidence>
<keyword evidence="1" id="KW-0479">Metal-binding</keyword>
<keyword evidence="2" id="KW-0677">Repeat</keyword>
<accession>A0A8J2WJ75</accession>
<dbReference type="PANTHER" id="PTHR45942">
    <property type="entry name" value="PROTEIN PHOSPATASE 3 REGULATORY SUBUNIT B ALPHA ISOFORM TYPE 1"/>
    <property type="match status" value="1"/>
</dbReference>
<dbReference type="InterPro" id="IPR011992">
    <property type="entry name" value="EF-hand-dom_pair"/>
</dbReference>
<dbReference type="Pfam" id="PF13833">
    <property type="entry name" value="EF-hand_8"/>
    <property type="match status" value="1"/>
</dbReference>
<dbReference type="OrthoDB" id="7340730at2759"/>
<dbReference type="SMART" id="SM00054">
    <property type="entry name" value="EFh"/>
    <property type="match status" value="5"/>
</dbReference>
<dbReference type="AlphaFoldDB" id="A0A8J2WJ75"/>